<evidence type="ECO:0000259" key="1">
    <source>
        <dbReference type="PROSITE" id="PS50181"/>
    </source>
</evidence>
<comment type="caution">
    <text evidence="2">The sequence shown here is derived from an EMBL/GenBank/DDBJ whole genome shotgun (WGS) entry which is preliminary data.</text>
</comment>
<dbReference type="OrthoDB" id="2962518at2759"/>
<proteinExistence type="predicted"/>
<dbReference type="EMBL" id="MU250557">
    <property type="protein sequence ID" value="KAG7441742.1"/>
    <property type="molecule type" value="Genomic_DNA"/>
</dbReference>
<gene>
    <name evidence="2" type="ORF">BT62DRAFT_1011315</name>
</gene>
<dbReference type="PROSITE" id="PS50181">
    <property type="entry name" value="FBOX"/>
    <property type="match status" value="1"/>
</dbReference>
<dbReference type="SUPFAM" id="SSF52047">
    <property type="entry name" value="RNI-like"/>
    <property type="match status" value="1"/>
</dbReference>
<dbReference type="InterPro" id="IPR001810">
    <property type="entry name" value="F-box_dom"/>
</dbReference>
<dbReference type="GeneID" id="66100056"/>
<dbReference type="InterPro" id="IPR032675">
    <property type="entry name" value="LRR_dom_sf"/>
</dbReference>
<dbReference type="RefSeq" id="XP_043035242.1">
    <property type="nucleotide sequence ID" value="XM_043177769.1"/>
</dbReference>
<evidence type="ECO:0000313" key="3">
    <source>
        <dbReference type="Proteomes" id="UP000812287"/>
    </source>
</evidence>
<protein>
    <recommendedName>
        <fullName evidence="1">F-box domain-containing protein</fullName>
    </recommendedName>
</protein>
<sequence>MLSLPPELLGKIISEAALADRKRLRSTCKLFSAIATPLIFETIAIDFTKMTQSKAKVLDRLWSSMNIAQKNEIPGQSIDEPLLVAVSHMQLLRKVVSLTIHGHITIDDLSSVIANSSHLVQLCIHYYQTCRGDNTPILLLISFFNAFPQGKFSTLQILELNSHHISLRPSTIPSLIPPLRQLTNFSASSFVVPAVFWDYLRDAKIHLKGLSLSHHAGDTMLLHYLSSFTSLQQLAVSLHRSVDYSGYLQLRH</sequence>
<dbReference type="AlphaFoldDB" id="A0A9P8APD2"/>
<dbReference type="Gene3D" id="3.80.10.10">
    <property type="entry name" value="Ribonuclease Inhibitor"/>
    <property type="match status" value="1"/>
</dbReference>
<feature type="domain" description="F-box" evidence="1">
    <location>
        <begin position="1"/>
        <end position="43"/>
    </location>
</feature>
<name>A0A9P8APD2_9AGAR</name>
<organism evidence="2 3">
    <name type="scientific">Guyanagaster necrorhizus</name>
    <dbReference type="NCBI Taxonomy" id="856835"/>
    <lineage>
        <taxon>Eukaryota</taxon>
        <taxon>Fungi</taxon>
        <taxon>Dikarya</taxon>
        <taxon>Basidiomycota</taxon>
        <taxon>Agaricomycotina</taxon>
        <taxon>Agaricomycetes</taxon>
        <taxon>Agaricomycetidae</taxon>
        <taxon>Agaricales</taxon>
        <taxon>Marasmiineae</taxon>
        <taxon>Physalacriaceae</taxon>
        <taxon>Guyanagaster</taxon>
    </lineage>
</organism>
<reference evidence="2" key="1">
    <citation type="submission" date="2020-11" db="EMBL/GenBank/DDBJ databases">
        <title>Adaptations for nitrogen fixation in a non-lichenized fungal sporocarp promotes dispersal by wood-feeding termites.</title>
        <authorList>
            <consortium name="DOE Joint Genome Institute"/>
            <person name="Koch R.A."/>
            <person name="Yoon G."/>
            <person name="Arayal U."/>
            <person name="Lail K."/>
            <person name="Amirebrahimi M."/>
            <person name="Labutti K."/>
            <person name="Lipzen A."/>
            <person name="Riley R."/>
            <person name="Barry K."/>
            <person name="Henrissat B."/>
            <person name="Grigoriev I.V."/>
            <person name="Herr J.R."/>
            <person name="Aime M.C."/>
        </authorList>
    </citation>
    <scope>NUCLEOTIDE SEQUENCE</scope>
    <source>
        <strain evidence="2">MCA 3950</strain>
    </source>
</reference>
<evidence type="ECO:0000313" key="2">
    <source>
        <dbReference type="EMBL" id="KAG7441742.1"/>
    </source>
</evidence>
<accession>A0A9P8APD2</accession>
<keyword evidence="3" id="KW-1185">Reference proteome</keyword>
<dbReference type="Proteomes" id="UP000812287">
    <property type="component" value="Unassembled WGS sequence"/>
</dbReference>